<accession>A9V6F0</accession>
<evidence type="ECO:0000259" key="3">
    <source>
        <dbReference type="PROSITE" id="PS50089"/>
    </source>
</evidence>
<organism evidence="4 5">
    <name type="scientific">Monosiga brevicollis</name>
    <name type="common">Choanoflagellate</name>
    <dbReference type="NCBI Taxonomy" id="81824"/>
    <lineage>
        <taxon>Eukaryota</taxon>
        <taxon>Choanoflagellata</taxon>
        <taxon>Craspedida</taxon>
        <taxon>Salpingoecidae</taxon>
        <taxon>Monosiga</taxon>
    </lineage>
</organism>
<name>A9V6F0_MONBE</name>
<feature type="domain" description="RING-type" evidence="3">
    <location>
        <begin position="817"/>
        <end position="854"/>
    </location>
</feature>
<dbReference type="Pfam" id="PF13920">
    <property type="entry name" value="zf-C3HC4_3"/>
    <property type="match status" value="1"/>
</dbReference>
<dbReference type="InParanoid" id="A9V6F0"/>
<dbReference type="InterPro" id="IPR017937">
    <property type="entry name" value="Thioredoxin_CS"/>
</dbReference>
<evidence type="ECO:0000313" key="4">
    <source>
        <dbReference type="EMBL" id="EDQ86797.1"/>
    </source>
</evidence>
<evidence type="ECO:0000256" key="1">
    <source>
        <dbReference type="PROSITE-ProRule" id="PRU00175"/>
    </source>
</evidence>
<feature type="compositionally biased region" description="Polar residues" evidence="2">
    <location>
        <begin position="411"/>
        <end position="420"/>
    </location>
</feature>
<reference evidence="4 5" key="1">
    <citation type="journal article" date="2008" name="Nature">
        <title>The genome of the choanoflagellate Monosiga brevicollis and the origin of metazoans.</title>
        <authorList>
            <consortium name="JGI Sequencing"/>
            <person name="King N."/>
            <person name="Westbrook M.J."/>
            <person name="Young S.L."/>
            <person name="Kuo A."/>
            <person name="Abedin M."/>
            <person name="Chapman J."/>
            <person name="Fairclough S."/>
            <person name="Hellsten U."/>
            <person name="Isogai Y."/>
            <person name="Letunic I."/>
            <person name="Marr M."/>
            <person name="Pincus D."/>
            <person name="Putnam N."/>
            <person name="Rokas A."/>
            <person name="Wright K.J."/>
            <person name="Zuzow R."/>
            <person name="Dirks W."/>
            <person name="Good M."/>
            <person name="Goodstein D."/>
            <person name="Lemons D."/>
            <person name="Li W."/>
            <person name="Lyons J.B."/>
            <person name="Morris A."/>
            <person name="Nichols S."/>
            <person name="Richter D.J."/>
            <person name="Salamov A."/>
            <person name="Bork P."/>
            <person name="Lim W.A."/>
            <person name="Manning G."/>
            <person name="Miller W.T."/>
            <person name="McGinnis W."/>
            <person name="Shapiro H."/>
            <person name="Tjian R."/>
            <person name="Grigoriev I.V."/>
            <person name="Rokhsar D."/>
        </authorList>
    </citation>
    <scope>NUCLEOTIDE SEQUENCE [LARGE SCALE GENOMIC DNA]</scope>
    <source>
        <strain evidence="5">MX1 / ATCC 50154</strain>
    </source>
</reference>
<dbReference type="Proteomes" id="UP000001357">
    <property type="component" value="Unassembled WGS sequence"/>
</dbReference>
<feature type="region of interest" description="Disordered" evidence="2">
    <location>
        <begin position="240"/>
        <end position="314"/>
    </location>
</feature>
<dbReference type="PROSITE" id="PS50089">
    <property type="entry name" value="ZF_RING_2"/>
    <property type="match status" value="1"/>
</dbReference>
<feature type="compositionally biased region" description="Low complexity" evidence="2">
    <location>
        <begin position="488"/>
        <end position="510"/>
    </location>
</feature>
<feature type="compositionally biased region" description="Low complexity" evidence="2">
    <location>
        <begin position="692"/>
        <end position="706"/>
    </location>
</feature>
<dbReference type="InterPro" id="IPR001841">
    <property type="entry name" value="Znf_RING"/>
</dbReference>
<protein>
    <recommendedName>
        <fullName evidence="3">RING-type domain-containing protein</fullName>
    </recommendedName>
</protein>
<dbReference type="AlphaFoldDB" id="A9V6F0"/>
<dbReference type="GO" id="GO:0008270">
    <property type="term" value="F:zinc ion binding"/>
    <property type="evidence" value="ECO:0007669"/>
    <property type="project" value="UniProtKB-KW"/>
</dbReference>
<dbReference type="RefSeq" id="XP_001748342.1">
    <property type="nucleotide sequence ID" value="XM_001748290.1"/>
</dbReference>
<dbReference type="PROSITE" id="PS00194">
    <property type="entry name" value="THIOREDOXIN_1"/>
    <property type="match status" value="1"/>
</dbReference>
<feature type="region of interest" description="Disordered" evidence="2">
    <location>
        <begin position="649"/>
        <end position="725"/>
    </location>
</feature>
<keyword evidence="1" id="KW-0863">Zinc-finger</keyword>
<feature type="region of interest" description="Disordered" evidence="2">
    <location>
        <begin position="398"/>
        <end position="510"/>
    </location>
</feature>
<keyword evidence="5" id="KW-1185">Reference proteome</keyword>
<dbReference type="KEGG" id="mbr:MONBRDRAFT_33660"/>
<proteinExistence type="predicted"/>
<evidence type="ECO:0000313" key="5">
    <source>
        <dbReference type="Proteomes" id="UP000001357"/>
    </source>
</evidence>
<evidence type="ECO:0000256" key="2">
    <source>
        <dbReference type="SAM" id="MobiDB-lite"/>
    </source>
</evidence>
<sequence length="889" mass="94703">MASALPCDARRTITCDSCMLELCLNCAAAGADLPTIIRNEDEEVREQTNFMFECENCARVSCGSCVYENRLRQDLSIDACSKCGRFICSDCAQFDPVMHSDVLPRCLSCAESFCHECLRECAIVCKRPGTAQDPDVLCSIACVWCRTDECPCCMQRLSRKEQQRLRLIRKRQPELVLSAPDTFVFTHRSDHRNGGRWGAKNVRVTWSSTEQADAYERLIDDQAAAAAEIVASLLLKEAEAAKEGTTTSKKKKKSKKQANKSKAVPEATSATAAADSTNNADNLGTSAAPANEDSPPSPSVMDVPAAPESTSVKDVPIASATDVADSADVSHAVQATEAPVSKVSKILNPARTAFTALEMPRAAKKVKNTNSFAALLGDSDSENEEDAANQVDDLAASSEAVHAEAPGDKAPNTQPGNSETPADDSVAPVAGANTDTQVKPKNKVKNKTKNKNKAKAKAEALVESPAGERSPSPSPISDKKLSQPQDQASPASPPATATSASAPGPASASAIRHAMDPESTNATQVLEAAMEDKDLEALTQAINVAEAQGLDTKSARKLAKRLSKAAELDILLFDLAAEAMEADPRDGPLNFSLLSQIKQAIKRLSDTSRKTVYCLNDDALSDFRDSLEHLAPELVDDLDDALLEQMEGAETEATPPKTRTPHVEASSPVQTSDSPAAVASAPTPHQLASETPAAHAMPKAAAAPGASLGSNGQLEAKPQSVNSSSAANSAQERLYLSWSNVSSTKGKKKLIAFLREHNLLHFKTALLKAGIDLQTLLNLPEDKWHAQGILSFAALSRLRTAAGRSDVAPNSLSEALCRFCGENPVGVSAQPCNCLCACRSCVLEYSAHTCPHCRAPVETWLDLDSETRPIIELRKEVRGLPSPGLRLPN</sequence>
<dbReference type="InterPro" id="IPR013083">
    <property type="entry name" value="Znf_RING/FYVE/PHD"/>
</dbReference>
<dbReference type="Gene3D" id="3.30.40.10">
    <property type="entry name" value="Zinc/RING finger domain, C3HC4 (zinc finger)"/>
    <property type="match status" value="1"/>
</dbReference>
<gene>
    <name evidence="4" type="ORF">MONBRDRAFT_33660</name>
</gene>
<keyword evidence="1" id="KW-0479">Metal-binding</keyword>
<feature type="compositionally biased region" description="Basic residues" evidence="2">
    <location>
        <begin position="440"/>
        <end position="455"/>
    </location>
</feature>
<dbReference type="GeneID" id="5893660"/>
<dbReference type="GO" id="GO:0004842">
    <property type="term" value="F:ubiquitin-protein transferase activity"/>
    <property type="evidence" value="ECO:0000318"/>
    <property type="project" value="GO_Central"/>
</dbReference>
<dbReference type="EMBL" id="CH991563">
    <property type="protein sequence ID" value="EDQ86797.1"/>
    <property type="molecule type" value="Genomic_DNA"/>
</dbReference>
<feature type="compositionally biased region" description="Basic residues" evidence="2">
    <location>
        <begin position="248"/>
        <end position="259"/>
    </location>
</feature>
<feature type="compositionally biased region" description="Low complexity" evidence="2">
    <location>
        <begin position="267"/>
        <end position="282"/>
    </location>
</feature>
<keyword evidence="1" id="KW-0862">Zinc</keyword>